<proteinExistence type="predicted"/>
<evidence type="ECO:0000313" key="1">
    <source>
        <dbReference type="EMBL" id="CAG8547428.1"/>
    </source>
</evidence>
<gene>
    <name evidence="1" type="ORF">SPELUC_LOCUS5064</name>
</gene>
<comment type="caution">
    <text evidence="1">The sequence shown here is derived from an EMBL/GenBank/DDBJ whole genome shotgun (WGS) entry which is preliminary data.</text>
</comment>
<dbReference type="Proteomes" id="UP000789366">
    <property type="component" value="Unassembled WGS sequence"/>
</dbReference>
<reference evidence="1" key="1">
    <citation type="submission" date="2021-06" db="EMBL/GenBank/DDBJ databases">
        <authorList>
            <person name="Kallberg Y."/>
            <person name="Tangrot J."/>
            <person name="Rosling A."/>
        </authorList>
    </citation>
    <scope>NUCLEOTIDE SEQUENCE</scope>
    <source>
        <strain evidence="1">28 12/20/2015</strain>
    </source>
</reference>
<keyword evidence="2" id="KW-1185">Reference proteome</keyword>
<sequence>MIKIVITGEKGGTGKSTLACLLVEYLTYQQKKVQLIDTDPLQTAQTCGASLLWINQADILIVPLVLHYADLRINTKEQREGLEQLKKTVVEPRSRENSMRDIYERKKKIIASKKISTSKGKFAWELDSHLLAKCENVIKSQKFPRQFTGLSDLIRQSLIAYKKGQLKLTVPRAVNSPKRQISVRLPNDLRGFYEILPLFPELNSTPHSC</sequence>
<dbReference type="EMBL" id="CAJVPW010004927">
    <property type="protein sequence ID" value="CAG8547428.1"/>
    <property type="molecule type" value="Genomic_DNA"/>
</dbReference>
<protein>
    <submittedName>
        <fullName evidence="1">515_t:CDS:1</fullName>
    </submittedName>
</protein>
<accession>A0ACA9LUN2</accession>
<name>A0ACA9LUN2_9GLOM</name>
<organism evidence="1 2">
    <name type="scientific">Cetraspora pellucida</name>
    <dbReference type="NCBI Taxonomy" id="1433469"/>
    <lineage>
        <taxon>Eukaryota</taxon>
        <taxon>Fungi</taxon>
        <taxon>Fungi incertae sedis</taxon>
        <taxon>Mucoromycota</taxon>
        <taxon>Glomeromycotina</taxon>
        <taxon>Glomeromycetes</taxon>
        <taxon>Diversisporales</taxon>
        <taxon>Gigasporaceae</taxon>
        <taxon>Cetraspora</taxon>
    </lineage>
</organism>
<evidence type="ECO:0000313" key="2">
    <source>
        <dbReference type="Proteomes" id="UP000789366"/>
    </source>
</evidence>